<sequence>MLINTFVIWPSPLAVTVTIPAPASPTTRIEAIRFLLLPFFHGRSPCWIEFLKNFLSYQT</sequence>
<protein>
    <submittedName>
        <fullName evidence="1">Uncharacterized protein</fullName>
    </submittedName>
</protein>
<name>M6ZRH6_LEPIR</name>
<dbReference type="AlphaFoldDB" id="M6ZRH6"/>
<evidence type="ECO:0000313" key="2">
    <source>
        <dbReference type="Proteomes" id="UP000012117"/>
    </source>
</evidence>
<evidence type="ECO:0000313" key="1">
    <source>
        <dbReference type="EMBL" id="EMP09028.1"/>
    </source>
</evidence>
<dbReference type="EMBL" id="AKWN02000079">
    <property type="protein sequence ID" value="EMP09028.1"/>
    <property type="molecule type" value="Genomic_DNA"/>
</dbReference>
<gene>
    <name evidence="1" type="ORF">LEP1GSC124_2792</name>
</gene>
<dbReference type="BioCyc" id="LINT1193029:G11R4-2607-MONOMER"/>
<reference evidence="1 2" key="1">
    <citation type="submission" date="2013-01" db="EMBL/GenBank/DDBJ databases">
        <authorList>
            <person name="Harkins D.M."/>
            <person name="Durkin A.S."/>
            <person name="Brinkac L.M."/>
            <person name="Haft D.H."/>
            <person name="Selengut J.D."/>
            <person name="Sanka R."/>
            <person name="DePew J."/>
            <person name="Purushe J."/>
            <person name="Picardeau M."/>
            <person name="Werts C."/>
            <person name="Goarant C."/>
            <person name="Vinetz J.M."/>
            <person name="Sutton G.G."/>
            <person name="Nierman W.C."/>
            <person name="Fouts D.E."/>
        </authorList>
    </citation>
    <scope>NUCLEOTIDE SEQUENCE [LARGE SCALE GENOMIC DNA]</scope>
    <source>
        <strain evidence="1 2">200701872</strain>
    </source>
</reference>
<comment type="caution">
    <text evidence="1">The sequence shown here is derived from an EMBL/GenBank/DDBJ whole genome shotgun (WGS) entry which is preliminary data.</text>
</comment>
<accession>M6ZRH6</accession>
<organism evidence="1 2">
    <name type="scientific">Leptospira interrogans serovar Pyrogenes str. 200701872</name>
    <dbReference type="NCBI Taxonomy" id="1193029"/>
    <lineage>
        <taxon>Bacteria</taxon>
        <taxon>Pseudomonadati</taxon>
        <taxon>Spirochaetota</taxon>
        <taxon>Spirochaetia</taxon>
        <taxon>Leptospirales</taxon>
        <taxon>Leptospiraceae</taxon>
        <taxon>Leptospira</taxon>
    </lineage>
</organism>
<proteinExistence type="predicted"/>
<dbReference type="Proteomes" id="UP000012117">
    <property type="component" value="Unassembled WGS sequence"/>
</dbReference>